<reference evidence="1 2" key="1">
    <citation type="journal article" date="2011" name="Stand. Genomic Sci.">
        <title>Complete genome sequence of Parvibaculum lavamentivorans type strain (DS-1(T)).</title>
        <authorList>
            <person name="Schleheck D."/>
            <person name="Weiss M."/>
            <person name="Pitluck S."/>
            <person name="Bruce D."/>
            <person name="Land M.L."/>
            <person name="Han S."/>
            <person name="Saunders E."/>
            <person name="Tapia R."/>
            <person name="Detter C."/>
            <person name="Brettin T."/>
            <person name="Han J."/>
            <person name="Woyke T."/>
            <person name="Goodwin L."/>
            <person name="Pennacchio L."/>
            <person name="Nolan M."/>
            <person name="Cook A.M."/>
            <person name="Kjelleberg S."/>
            <person name="Thomas T."/>
        </authorList>
    </citation>
    <scope>NUCLEOTIDE SEQUENCE [LARGE SCALE GENOMIC DNA]</scope>
    <source>
        <strain evidence="2">DS-1 / DSM 13023 / NCIMB 13966</strain>
    </source>
</reference>
<evidence type="ECO:0008006" key="3">
    <source>
        <dbReference type="Google" id="ProtNLM"/>
    </source>
</evidence>
<dbReference type="Pfam" id="PF06945">
    <property type="entry name" value="DUF1289"/>
    <property type="match status" value="1"/>
</dbReference>
<evidence type="ECO:0000313" key="2">
    <source>
        <dbReference type="Proteomes" id="UP000006377"/>
    </source>
</evidence>
<dbReference type="RefSeq" id="WP_012109935.1">
    <property type="nucleotide sequence ID" value="NC_009719.1"/>
</dbReference>
<accession>A7HRZ6</accession>
<proteinExistence type="predicted"/>
<dbReference type="KEGG" id="pla:Plav_1057"/>
<dbReference type="EMBL" id="CP000774">
    <property type="protein sequence ID" value="ABS62679.1"/>
    <property type="molecule type" value="Genomic_DNA"/>
</dbReference>
<dbReference type="STRING" id="402881.Plav_1057"/>
<sequence>MSYSKPIKSPCLSVCAVDGRANVCTGCGRRLKEIAGWSAMSDGERDAVLRELPARIEALGEKAQAPEEALAKIKAALGA</sequence>
<dbReference type="PANTHER" id="PTHR35175">
    <property type="entry name" value="DUF1289 DOMAIN-CONTAINING PROTEIN"/>
    <property type="match status" value="1"/>
</dbReference>
<dbReference type="HOGENOM" id="CLU_162538_6_3_5"/>
<dbReference type="Proteomes" id="UP000006377">
    <property type="component" value="Chromosome"/>
</dbReference>
<dbReference type="eggNOG" id="COG3313">
    <property type="taxonomic scope" value="Bacteria"/>
</dbReference>
<name>A7HRZ6_PARL1</name>
<dbReference type="AlphaFoldDB" id="A7HRZ6"/>
<evidence type="ECO:0000313" key="1">
    <source>
        <dbReference type="EMBL" id="ABS62679.1"/>
    </source>
</evidence>
<dbReference type="InterPro" id="IPR010710">
    <property type="entry name" value="DUF1289"/>
</dbReference>
<keyword evidence="2" id="KW-1185">Reference proteome</keyword>
<dbReference type="PANTHER" id="PTHR35175:SF2">
    <property type="entry name" value="DUF1289 DOMAIN-CONTAINING PROTEIN"/>
    <property type="match status" value="1"/>
</dbReference>
<organism evidence="1 2">
    <name type="scientific">Parvibaculum lavamentivorans (strain DS-1 / DSM 13023 / NCIMB 13966)</name>
    <dbReference type="NCBI Taxonomy" id="402881"/>
    <lineage>
        <taxon>Bacteria</taxon>
        <taxon>Pseudomonadati</taxon>
        <taxon>Pseudomonadota</taxon>
        <taxon>Alphaproteobacteria</taxon>
        <taxon>Hyphomicrobiales</taxon>
        <taxon>Parvibaculaceae</taxon>
        <taxon>Parvibaculum</taxon>
    </lineage>
</organism>
<gene>
    <name evidence="1" type="ordered locus">Plav_1057</name>
</gene>
<dbReference type="OrthoDB" id="9811423at2"/>
<protein>
    <recommendedName>
        <fullName evidence="3">Fe-S protein</fullName>
    </recommendedName>
</protein>